<evidence type="ECO:0000313" key="2">
    <source>
        <dbReference type="Proteomes" id="UP000191901"/>
    </source>
</evidence>
<protein>
    <submittedName>
        <fullName evidence="1">Uncharacterized protein</fullName>
    </submittedName>
</protein>
<keyword evidence="2" id="KW-1185">Reference proteome</keyword>
<dbReference type="AlphaFoldDB" id="A0A1Z3HLN7"/>
<proteinExistence type="predicted"/>
<dbReference type="KEGG" id="hhg:XM38_021660"/>
<accession>A0A1Z3HLN7</accession>
<sequence length="45" mass="4927">MSNASRPGHWRGIPIRLLTDTIQKLSTETNTAAAAWFTEAITKLG</sequence>
<dbReference type="RefSeq" id="WP_225889284.1">
    <property type="nucleotide sequence ID" value="NZ_CP021983.2"/>
</dbReference>
<organism evidence="1 2">
    <name type="scientific">Halomicronema hongdechloris C2206</name>
    <dbReference type="NCBI Taxonomy" id="1641165"/>
    <lineage>
        <taxon>Bacteria</taxon>
        <taxon>Bacillati</taxon>
        <taxon>Cyanobacteriota</taxon>
        <taxon>Cyanophyceae</taxon>
        <taxon>Nodosilineales</taxon>
        <taxon>Nodosilineaceae</taxon>
        <taxon>Halomicronema</taxon>
    </lineage>
</organism>
<evidence type="ECO:0000313" key="1">
    <source>
        <dbReference type="EMBL" id="ASC71214.1"/>
    </source>
</evidence>
<name>A0A1Z3HLN7_9CYAN</name>
<reference evidence="1 2" key="1">
    <citation type="journal article" date="2016" name="Biochim. Biophys. Acta">
        <title>Characterization of red-shifted phycobilisomes isolated from the chlorophyll f-containing cyanobacterium Halomicronema hongdechloris.</title>
        <authorList>
            <person name="Li Y."/>
            <person name="Lin Y."/>
            <person name="Garvey C.J."/>
            <person name="Birch D."/>
            <person name="Corkery R.W."/>
            <person name="Loughlin P.C."/>
            <person name="Scheer H."/>
            <person name="Willows R.D."/>
            <person name="Chen M."/>
        </authorList>
    </citation>
    <scope>NUCLEOTIDE SEQUENCE [LARGE SCALE GENOMIC DNA]</scope>
    <source>
        <strain evidence="1 2">C2206</strain>
    </source>
</reference>
<gene>
    <name evidence="1" type="ORF">XM38_021660</name>
</gene>
<dbReference type="EMBL" id="CP021983">
    <property type="protein sequence ID" value="ASC71214.1"/>
    <property type="molecule type" value="Genomic_DNA"/>
</dbReference>
<dbReference type="Proteomes" id="UP000191901">
    <property type="component" value="Chromosome"/>
</dbReference>